<evidence type="ECO:0000256" key="6">
    <source>
        <dbReference type="ARBA" id="ARBA00022741"/>
    </source>
</evidence>
<dbReference type="HAMAP" id="MF_00185">
    <property type="entry name" value="IPP_trans"/>
    <property type="match status" value="1"/>
</dbReference>
<dbReference type="Gene3D" id="3.40.50.300">
    <property type="entry name" value="P-loop containing nucleotide triphosphate hydrolases"/>
    <property type="match status" value="1"/>
</dbReference>
<feature type="non-terminal residue" evidence="10">
    <location>
        <position position="1"/>
    </location>
</feature>
<dbReference type="InterPro" id="IPR018022">
    <property type="entry name" value="IPT"/>
</dbReference>
<name>X1ACR6_9ZZZZ</name>
<keyword evidence="8" id="KW-0460">Magnesium</keyword>
<dbReference type="GO" id="GO:0005524">
    <property type="term" value="F:ATP binding"/>
    <property type="evidence" value="ECO:0007669"/>
    <property type="project" value="UniProtKB-KW"/>
</dbReference>
<comment type="cofactor">
    <cofactor evidence="1">
        <name>Mg(2+)</name>
        <dbReference type="ChEBI" id="CHEBI:18420"/>
    </cofactor>
</comment>
<dbReference type="GO" id="GO:0006400">
    <property type="term" value="P:tRNA modification"/>
    <property type="evidence" value="ECO:0007669"/>
    <property type="project" value="TreeGrafter"/>
</dbReference>
<comment type="catalytic activity">
    <reaction evidence="9">
        <text>adenosine(37) in tRNA + dimethylallyl diphosphate = N(6)-dimethylallyladenosine(37) in tRNA + diphosphate</text>
        <dbReference type="Rhea" id="RHEA:26482"/>
        <dbReference type="Rhea" id="RHEA-COMP:10162"/>
        <dbReference type="Rhea" id="RHEA-COMP:10375"/>
        <dbReference type="ChEBI" id="CHEBI:33019"/>
        <dbReference type="ChEBI" id="CHEBI:57623"/>
        <dbReference type="ChEBI" id="CHEBI:74411"/>
        <dbReference type="ChEBI" id="CHEBI:74415"/>
        <dbReference type="EC" id="2.5.1.75"/>
    </reaction>
</comment>
<evidence type="ECO:0000256" key="5">
    <source>
        <dbReference type="ARBA" id="ARBA00022694"/>
    </source>
</evidence>
<dbReference type="SUPFAM" id="SSF52540">
    <property type="entry name" value="P-loop containing nucleoside triphosphate hydrolases"/>
    <property type="match status" value="2"/>
</dbReference>
<dbReference type="EMBL" id="BART01008771">
    <property type="protein sequence ID" value="GAG57876.1"/>
    <property type="molecule type" value="Genomic_DNA"/>
</dbReference>
<dbReference type="Pfam" id="PF01715">
    <property type="entry name" value="IPPT"/>
    <property type="match status" value="1"/>
</dbReference>
<dbReference type="NCBIfam" id="TIGR00174">
    <property type="entry name" value="miaA"/>
    <property type="match status" value="1"/>
</dbReference>
<evidence type="ECO:0000256" key="3">
    <source>
        <dbReference type="ARBA" id="ARBA00012665"/>
    </source>
</evidence>
<dbReference type="GO" id="GO:0052381">
    <property type="term" value="F:tRNA dimethylallyltransferase activity"/>
    <property type="evidence" value="ECO:0007669"/>
    <property type="project" value="UniProtKB-EC"/>
</dbReference>
<gene>
    <name evidence="10" type="ORF">S01H4_19635</name>
</gene>
<dbReference type="Gene3D" id="1.10.20.140">
    <property type="match status" value="1"/>
</dbReference>
<keyword evidence="7" id="KW-0067">ATP-binding</keyword>
<dbReference type="PANTHER" id="PTHR11088">
    <property type="entry name" value="TRNA DIMETHYLALLYLTRANSFERASE"/>
    <property type="match status" value="1"/>
</dbReference>
<accession>X1ACR6</accession>
<protein>
    <recommendedName>
        <fullName evidence="3">tRNA dimethylallyltransferase</fullName>
        <ecNumber evidence="3">2.5.1.75</ecNumber>
    </recommendedName>
</protein>
<evidence type="ECO:0000256" key="2">
    <source>
        <dbReference type="ARBA" id="ARBA00005842"/>
    </source>
</evidence>
<keyword evidence="6" id="KW-0547">Nucleotide-binding</keyword>
<comment type="similarity">
    <text evidence="2">Belongs to the IPP transferase family.</text>
</comment>
<dbReference type="AlphaFoldDB" id="X1ACR6"/>
<dbReference type="EC" id="2.5.1.75" evidence="3"/>
<keyword evidence="4" id="KW-0808">Transferase</keyword>
<evidence type="ECO:0000256" key="4">
    <source>
        <dbReference type="ARBA" id="ARBA00022679"/>
    </source>
</evidence>
<dbReference type="PANTHER" id="PTHR11088:SF60">
    <property type="entry name" value="TRNA DIMETHYLALLYLTRANSFERASE"/>
    <property type="match status" value="1"/>
</dbReference>
<evidence type="ECO:0000313" key="10">
    <source>
        <dbReference type="EMBL" id="GAG57876.1"/>
    </source>
</evidence>
<evidence type="ECO:0000256" key="8">
    <source>
        <dbReference type="ARBA" id="ARBA00022842"/>
    </source>
</evidence>
<proteinExistence type="inferred from homology"/>
<sequence>LVILGPTAVGKSEIAICLAKKINGEIVSADSMQLYQGMNLGTAKPSLLEQKVVPHHLIDLLKPDVPSNVFEYAKEAEKIIKEIYRRKKVPILVGGSGLYIRAVVDGLFENPKIDSEKKSLARNKIKNKSTDFLYQELKKIDQKASQKIHPNDRRRIKRALELFYSTGIPISVLQKKKINEIFQTLFIGINRQREELYQRITKRVEEIFAQGFVDEVKTLLENDYAKNLNSMQAIGYQETIACLNNERTLAETKELIKRNTRRYAKRQLSWFRQDKRINWLNLGNEETPREVITKIEILLRKSHFLSGRKQ</sequence>
<dbReference type="InterPro" id="IPR027417">
    <property type="entry name" value="P-loop_NTPase"/>
</dbReference>
<organism evidence="10">
    <name type="scientific">marine sediment metagenome</name>
    <dbReference type="NCBI Taxonomy" id="412755"/>
    <lineage>
        <taxon>unclassified sequences</taxon>
        <taxon>metagenomes</taxon>
        <taxon>ecological metagenomes</taxon>
    </lineage>
</organism>
<comment type="caution">
    <text evidence="10">The sequence shown here is derived from an EMBL/GenBank/DDBJ whole genome shotgun (WGS) entry which is preliminary data.</text>
</comment>
<evidence type="ECO:0000256" key="9">
    <source>
        <dbReference type="ARBA" id="ARBA00049563"/>
    </source>
</evidence>
<reference evidence="10" key="1">
    <citation type="journal article" date="2014" name="Front. Microbiol.">
        <title>High frequency of phylogenetically diverse reductive dehalogenase-homologous genes in deep subseafloor sedimentary metagenomes.</title>
        <authorList>
            <person name="Kawai M."/>
            <person name="Futagami T."/>
            <person name="Toyoda A."/>
            <person name="Takaki Y."/>
            <person name="Nishi S."/>
            <person name="Hori S."/>
            <person name="Arai W."/>
            <person name="Tsubouchi T."/>
            <person name="Morono Y."/>
            <person name="Uchiyama I."/>
            <person name="Ito T."/>
            <person name="Fujiyama A."/>
            <person name="Inagaki F."/>
            <person name="Takami H."/>
        </authorList>
    </citation>
    <scope>NUCLEOTIDE SEQUENCE</scope>
    <source>
        <strain evidence="10">Expedition CK06-06</strain>
    </source>
</reference>
<evidence type="ECO:0000256" key="7">
    <source>
        <dbReference type="ARBA" id="ARBA00022840"/>
    </source>
</evidence>
<evidence type="ECO:0000256" key="1">
    <source>
        <dbReference type="ARBA" id="ARBA00001946"/>
    </source>
</evidence>
<dbReference type="InterPro" id="IPR039657">
    <property type="entry name" value="Dimethylallyltransferase"/>
</dbReference>
<keyword evidence="5" id="KW-0819">tRNA processing</keyword>